<dbReference type="OrthoDB" id="44362at2"/>
<keyword evidence="3" id="KW-0732">Signal</keyword>
<evidence type="ECO:0000313" key="5">
    <source>
        <dbReference type="EMBL" id="AOH82638.1"/>
    </source>
</evidence>
<dbReference type="EMBL" id="CP014168">
    <property type="protein sequence ID" value="AOH82638.1"/>
    <property type="molecule type" value="Genomic_DNA"/>
</dbReference>
<evidence type="ECO:0000313" key="6">
    <source>
        <dbReference type="Proteomes" id="UP000094256"/>
    </source>
</evidence>
<evidence type="ECO:0000259" key="4">
    <source>
        <dbReference type="Pfam" id="PF13407"/>
    </source>
</evidence>
<dbReference type="Gene3D" id="3.40.50.2300">
    <property type="match status" value="2"/>
</dbReference>
<reference evidence="5 6" key="1">
    <citation type="submission" date="2016-01" db="EMBL/GenBank/DDBJ databases">
        <title>Complete genome and mega plasmid sequence of Sphingomonas panacis DCY99 elicits systemic resistance in rice to Xanthomonas oryzae.</title>
        <authorList>
            <person name="Kim Y.J."/>
            <person name="Yang D.C."/>
            <person name="Sing P."/>
        </authorList>
    </citation>
    <scope>NUCLEOTIDE SEQUENCE [LARGE SCALE GENOMIC DNA]</scope>
    <source>
        <strain evidence="5 6">DCY99</strain>
    </source>
</reference>
<evidence type="ECO:0000256" key="3">
    <source>
        <dbReference type="ARBA" id="ARBA00022729"/>
    </source>
</evidence>
<dbReference type="InterPro" id="IPR028082">
    <property type="entry name" value="Peripla_BP_I"/>
</dbReference>
<dbReference type="PANTHER" id="PTHR46847">
    <property type="entry name" value="D-ALLOSE-BINDING PERIPLASMIC PROTEIN-RELATED"/>
    <property type="match status" value="1"/>
</dbReference>
<protein>
    <submittedName>
        <fullName evidence="5">D-ribose ABC transporter substrate-binding protein</fullName>
    </submittedName>
</protein>
<name>A0A1B3Z5D9_9SPHN</name>
<comment type="subcellular location">
    <subcellularLocation>
        <location evidence="1">Cell envelope</location>
    </subcellularLocation>
</comment>
<organism evidence="5 6">
    <name type="scientific">Sphingomonas panacis</name>
    <dbReference type="NCBI Taxonomy" id="1560345"/>
    <lineage>
        <taxon>Bacteria</taxon>
        <taxon>Pseudomonadati</taxon>
        <taxon>Pseudomonadota</taxon>
        <taxon>Alphaproteobacteria</taxon>
        <taxon>Sphingomonadales</taxon>
        <taxon>Sphingomonadaceae</taxon>
        <taxon>Sphingomonas</taxon>
    </lineage>
</organism>
<dbReference type="GO" id="GO:0030246">
    <property type="term" value="F:carbohydrate binding"/>
    <property type="evidence" value="ECO:0007669"/>
    <property type="project" value="UniProtKB-ARBA"/>
</dbReference>
<evidence type="ECO:0000256" key="1">
    <source>
        <dbReference type="ARBA" id="ARBA00004196"/>
    </source>
</evidence>
<accession>A0A1B3Z5D9</accession>
<dbReference type="CDD" id="cd19967">
    <property type="entry name" value="PBP1_TmRBP-like"/>
    <property type="match status" value="1"/>
</dbReference>
<dbReference type="Proteomes" id="UP000094256">
    <property type="component" value="Chromosome"/>
</dbReference>
<dbReference type="Pfam" id="PF13407">
    <property type="entry name" value="Peripla_BP_4"/>
    <property type="match status" value="1"/>
</dbReference>
<dbReference type="STRING" id="1560345.AWL63_00195"/>
<keyword evidence="6" id="KW-1185">Reference proteome</keyword>
<dbReference type="AlphaFoldDB" id="A0A1B3Z5D9"/>
<feature type="domain" description="Periplasmic binding protein" evidence="4">
    <location>
        <begin position="37"/>
        <end position="288"/>
    </location>
</feature>
<gene>
    <name evidence="5" type="ORF">AWL63_00195</name>
</gene>
<dbReference type="KEGG" id="span:AWL63_00195"/>
<evidence type="ECO:0000256" key="2">
    <source>
        <dbReference type="ARBA" id="ARBA00007639"/>
    </source>
</evidence>
<dbReference type="PANTHER" id="PTHR46847:SF1">
    <property type="entry name" value="D-ALLOSE-BINDING PERIPLASMIC PROTEIN-RELATED"/>
    <property type="match status" value="1"/>
</dbReference>
<proteinExistence type="inferred from homology"/>
<dbReference type="GO" id="GO:0030313">
    <property type="term" value="C:cell envelope"/>
    <property type="evidence" value="ECO:0007669"/>
    <property type="project" value="UniProtKB-SubCell"/>
</dbReference>
<comment type="similarity">
    <text evidence="2">Belongs to the bacterial solute-binding protein 2 family.</text>
</comment>
<sequence length="327" mass="34386">MISKRSRPLLIVGALIVAVFAGAVLWVLPAAHGSKLIVVITPSLDNPFFGQEAIGAEARARQLGYATLKVSHGDDAYKQSELIDNAIARGAAAIILDNAGADSSVAAVLRAKNAGVPVFLIDREISARGAAVVQLVSNNYQGATLGAQAFVDALGEKGAYLELVGRESDTNAKIRSRGFHDVLDQYPGMKMAARQSANWDQSQAFSVTQSVLQAHPEIKGVVAGNDTMALGALAALDSAGRSDVVVVGFDGSNDARDAIRSGKMHATVLQPARRQAEYAVDLADRYLKTGATGQPEKLLMDCFLIDRTNAAQLQDFALASLSSPASK</sequence>
<dbReference type="InterPro" id="IPR025997">
    <property type="entry name" value="SBP_2_dom"/>
</dbReference>
<dbReference type="SUPFAM" id="SSF53822">
    <property type="entry name" value="Periplasmic binding protein-like I"/>
    <property type="match status" value="1"/>
</dbReference>